<accession>A0A2U1JHW2</accession>
<evidence type="ECO:0000313" key="2">
    <source>
        <dbReference type="Proteomes" id="UP000245449"/>
    </source>
</evidence>
<dbReference type="Pfam" id="PF19765">
    <property type="entry name" value="DUF6252"/>
    <property type="match status" value="1"/>
</dbReference>
<dbReference type="OrthoDB" id="1399177at2"/>
<gene>
    <name evidence="1" type="ORF">DB895_09615</name>
</gene>
<keyword evidence="2" id="KW-1185">Reference proteome</keyword>
<dbReference type="Proteomes" id="UP000245449">
    <property type="component" value="Unassembled WGS sequence"/>
</dbReference>
<reference evidence="1 2" key="1">
    <citation type="submission" date="2018-04" db="EMBL/GenBank/DDBJ databases">
        <title>Flavobacterium sp. nov., isolated from glacier ice.</title>
        <authorList>
            <person name="Liu Q."/>
            <person name="Xin Y.-H."/>
        </authorList>
    </citation>
    <scope>NUCLEOTIDE SEQUENCE [LARGE SCALE GENOMIC DNA]</scope>
    <source>
        <strain evidence="1 2">RB1R5</strain>
    </source>
</reference>
<comment type="caution">
    <text evidence="1">The sequence shown here is derived from an EMBL/GenBank/DDBJ whole genome shotgun (WGS) entry which is preliminary data.</text>
</comment>
<protein>
    <submittedName>
        <fullName evidence="1">Uncharacterized protein</fullName>
    </submittedName>
</protein>
<dbReference type="RefSeq" id="WP_116725152.1">
    <property type="nucleotide sequence ID" value="NZ_QCZI01000011.1"/>
</dbReference>
<organism evidence="1 2">
    <name type="scientific">Flavobacterium psychrotolerans</name>
    <dbReference type="NCBI Taxonomy" id="2169410"/>
    <lineage>
        <taxon>Bacteria</taxon>
        <taxon>Pseudomonadati</taxon>
        <taxon>Bacteroidota</taxon>
        <taxon>Flavobacteriia</taxon>
        <taxon>Flavobacteriales</taxon>
        <taxon>Flavobacteriaceae</taxon>
        <taxon>Flavobacterium</taxon>
    </lineage>
</organism>
<proteinExistence type="predicted"/>
<dbReference type="EMBL" id="QCZI01000011">
    <property type="protein sequence ID" value="PWA04736.1"/>
    <property type="molecule type" value="Genomic_DNA"/>
</dbReference>
<name>A0A2U1JHW2_9FLAO</name>
<evidence type="ECO:0000313" key="1">
    <source>
        <dbReference type="EMBL" id="PWA04736.1"/>
    </source>
</evidence>
<dbReference type="PROSITE" id="PS51257">
    <property type="entry name" value="PROKAR_LIPOPROTEIN"/>
    <property type="match status" value="1"/>
</dbReference>
<dbReference type="InterPro" id="IPR046219">
    <property type="entry name" value="DUF6252"/>
</dbReference>
<sequence>MKNIKITGILVLFSILFLFSCENEPVNTTSNLNPTNSVLPISFKVGFSGQTYVATEVNAVIINGLMTLYASKGIQKESFTIPIPEMTIGSYPTNKNIILYSGGVSQPIYQSINPADAYANTGQIKITSVNTGNMRISGNFDFTGFNKTGNLTLTKEFTNGVFTNIPYVTK</sequence>
<dbReference type="AlphaFoldDB" id="A0A2U1JHW2"/>